<proteinExistence type="predicted"/>
<keyword evidence="2" id="KW-1185">Reference proteome</keyword>
<name>A0A840CVA9_9BACE</name>
<reference evidence="1" key="1">
    <citation type="submission" date="2020-08" db="EMBL/GenBank/DDBJ databases">
        <title>Genomic Encyclopedia of Type Strains, Phase IV (KMG-IV): sequencing the most valuable type-strain genomes for metagenomic binning, comparative biology and taxonomic classification.</title>
        <authorList>
            <person name="Goeker M."/>
        </authorList>
    </citation>
    <scope>NUCLEOTIDE SEQUENCE [LARGE SCALE GENOMIC DNA]</scope>
    <source>
        <strain evidence="1">DSM 105720</strain>
    </source>
</reference>
<evidence type="ECO:0000313" key="1">
    <source>
        <dbReference type="EMBL" id="MBB4043820.1"/>
    </source>
</evidence>
<accession>A0A840CVA9</accession>
<organism evidence="1 2">
    <name type="scientific">Bacteroides reticulotermitis</name>
    <dbReference type="NCBI Taxonomy" id="1133319"/>
    <lineage>
        <taxon>Bacteria</taxon>
        <taxon>Pseudomonadati</taxon>
        <taxon>Bacteroidota</taxon>
        <taxon>Bacteroidia</taxon>
        <taxon>Bacteroidales</taxon>
        <taxon>Bacteroidaceae</taxon>
        <taxon>Bacteroides</taxon>
    </lineage>
</organism>
<dbReference type="AlphaFoldDB" id="A0A840CVA9"/>
<dbReference type="RefSeq" id="WP_044161511.1">
    <property type="nucleotide sequence ID" value="NZ_JACIER010000005.1"/>
</dbReference>
<dbReference type="Proteomes" id="UP000560658">
    <property type="component" value="Unassembled WGS sequence"/>
</dbReference>
<comment type="caution">
    <text evidence="1">The sequence shown here is derived from an EMBL/GenBank/DDBJ whole genome shotgun (WGS) entry which is preliminary data.</text>
</comment>
<evidence type="ECO:0000313" key="2">
    <source>
        <dbReference type="Proteomes" id="UP000560658"/>
    </source>
</evidence>
<dbReference type="EMBL" id="JACIER010000005">
    <property type="protein sequence ID" value="MBB4043820.1"/>
    <property type="molecule type" value="Genomic_DNA"/>
</dbReference>
<protein>
    <submittedName>
        <fullName evidence="1">Uncharacterized protein</fullName>
    </submittedName>
</protein>
<gene>
    <name evidence="1" type="ORF">GGR06_001606</name>
</gene>
<sequence length="168" mass="19369">MDILNKTLKERAILFGLCEQWKGEWTSDMDKQGLIDMYKRGIDFCFRNQYPSNEFIKDNFDRQLLIENAMFIDESIDEFNSPSPCILLGSTSGKLSFDKFSSCDIYLRDNVDIEISAKDFSRVFINVYGSAKVRVVQDGVAKIYVYKHGDHCKVSNEGDVLIRIGEDY</sequence>